<evidence type="ECO:0000313" key="2">
    <source>
        <dbReference type="EMBL" id="KAF7372588.1"/>
    </source>
</evidence>
<dbReference type="AlphaFoldDB" id="A0A8H6Z4U0"/>
<organism evidence="2 3">
    <name type="scientific">Mycena venus</name>
    <dbReference type="NCBI Taxonomy" id="2733690"/>
    <lineage>
        <taxon>Eukaryota</taxon>
        <taxon>Fungi</taxon>
        <taxon>Dikarya</taxon>
        <taxon>Basidiomycota</taxon>
        <taxon>Agaricomycotina</taxon>
        <taxon>Agaricomycetes</taxon>
        <taxon>Agaricomycetidae</taxon>
        <taxon>Agaricales</taxon>
        <taxon>Marasmiineae</taxon>
        <taxon>Mycenaceae</taxon>
        <taxon>Mycena</taxon>
    </lineage>
</organism>
<reference evidence="2" key="1">
    <citation type="submission" date="2020-05" db="EMBL/GenBank/DDBJ databases">
        <title>Mycena genomes resolve the evolution of fungal bioluminescence.</title>
        <authorList>
            <person name="Tsai I.J."/>
        </authorList>
    </citation>
    <scope>NUCLEOTIDE SEQUENCE</scope>
    <source>
        <strain evidence="2">CCC161011</strain>
    </source>
</reference>
<keyword evidence="3" id="KW-1185">Reference proteome</keyword>
<evidence type="ECO:0000313" key="3">
    <source>
        <dbReference type="Proteomes" id="UP000620124"/>
    </source>
</evidence>
<accession>A0A8H6Z4U0</accession>
<dbReference type="EMBL" id="JACAZI010000001">
    <property type="protein sequence ID" value="KAF7372588.1"/>
    <property type="molecule type" value="Genomic_DNA"/>
</dbReference>
<comment type="caution">
    <text evidence="2">The sequence shown here is derived from an EMBL/GenBank/DDBJ whole genome shotgun (WGS) entry which is preliminary data.</text>
</comment>
<keyword evidence="1" id="KW-0812">Transmembrane</keyword>
<gene>
    <name evidence="2" type="ORF">MVEN_00121600</name>
</gene>
<dbReference type="Proteomes" id="UP000620124">
    <property type="component" value="Unassembled WGS sequence"/>
</dbReference>
<feature type="transmembrane region" description="Helical" evidence="1">
    <location>
        <begin position="14"/>
        <end position="37"/>
    </location>
</feature>
<protein>
    <submittedName>
        <fullName evidence="2">Uncharacterized protein</fullName>
    </submittedName>
</protein>
<proteinExistence type="predicted"/>
<dbReference type="OrthoDB" id="3014797at2759"/>
<name>A0A8H6Z4U0_9AGAR</name>
<evidence type="ECO:0000256" key="1">
    <source>
        <dbReference type="SAM" id="Phobius"/>
    </source>
</evidence>
<sequence length="297" mass="33027">MSIRPLSLACSELVLYHFLNACTLASLIALSHTSFFFRTMVKTLHRIRLCAVVEQFVGRENVHRFFEVLEVTDSAVGGSTLLRVLTPPTSPSGYDWMPSNLNIYVPLGNISPWNAFFAEIKLDISSRQPGIAFPYKSVTNSHTQYYSRVSAHLILLSESINASVITPAVAASTTLAMCIATCSTTVVLYPELVDRGRAHSGWNSPTVAACIKLQDRDFRHSVSTISWKDACGWNCPVLWRRVQCLRGVGVFCWGGIDNKMRDNGSVGIPFTDVSMKWRLDDKCWNVNCPWSAVRSVA</sequence>
<keyword evidence="1" id="KW-0472">Membrane</keyword>
<keyword evidence="1" id="KW-1133">Transmembrane helix</keyword>